<reference evidence="4 5" key="1">
    <citation type="journal article" date="2014" name="Genome Biol. Evol.">
        <title>The genome of the myxosporean Thelohanellus kitauei shows adaptations to nutrient acquisition within its fish host.</title>
        <authorList>
            <person name="Yang Y."/>
            <person name="Xiong J."/>
            <person name="Zhou Z."/>
            <person name="Huo F."/>
            <person name="Miao W."/>
            <person name="Ran C."/>
            <person name="Liu Y."/>
            <person name="Zhang J."/>
            <person name="Feng J."/>
            <person name="Wang M."/>
            <person name="Wang M."/>
            <person name="Wang L."/>
            <person name="Yao B."/>
        </authorList>
    </citation>
    <scope>NUCLEOTIDE SEQUENCE [LARGE SCALE GENOMIC DNA]</scope>
    <source>
        <strain evidence="4">Wuqing</strain>
    </source>
</reference>
<evidence type="ECO:0000313" key="5">
    <source>
        <dbReference type="Proteomes" id="UP000031668"/>
    </source>
</evidence>
<dbReference type="SUPFAM" id="SSF81665">
    <property type="entry name" value="Calcium ATPase, transmembrane domain M"/>
    <property type="match status" value="1"/>
</dbReference>
<dbReference type="GO" id="GO:0140326">
    <property type="term" value="F:ATPase-coupled intramembrane lipid transporter activity"/>
    <property type="evidence" value="ECO:0007669"/>
    <property type="project" value="TreeGrafter"/>
</dbReference>
<keyword evidence="1" id="KW-1133">Transmembrane helix</keyword>
<dbReference type="InterPro" id="IPR032631">
    <property type="entry name" value="P-type_ATPase_N"/>
</dbReference>
<feature type="domain" description="P-type ATPase A" evidence="2">
    <location>
        <begin position="120"/>
        <end position="162"/>
    </location>
</feature>
<dbReference type="SUPFAM" id="SSF81653">
    <property type="entry name" value="Calcium ATPase, transduction domain A"/>
    <property type="match status" value="1"/>
</dbReference>
<feature type="domain" description="P-type ATPase N-terminal" evidence="3">
    <location>
        <begin position="17"/>
        <end position="79"/>
    </location>
</feature>
<dbReference type="Pfam" id="PF00122">
    <property type="entry name" value="E1-E2_ATPase"/>
    <property type="match status" value="1"/>
</dbReference>
<evidence type="ECO:0000313" key="4">
    <source>
        <dbReference type="EMBL" id="KII69688.1"/>
    </source>
</evidence>
<sequence>MFKVFKKAQDIQPRVFYANSRESSKRFCDNRIKTSRYNFITFLPLFLIDQFKKAANLYFLFVSLLQQIPGVSPIGRFITLSVLVGILIVLAVKEIIEDIVSLILIRNDILAIPKLINSHATIHVGDIIRVESGQIVPADIVIISTSEPNHNCYIQTSSLDGEISYKIKYVCQISLLFLSTIHKTQ</sequence>
<accession>A0A0C2JJX4</accession>
<evidence type="ECO:0000256" key="1">
    <source>
        <dbReference type="SAM" id="Phobius"/>
    </source>
</evidence>
<name>A0A0C2JJX4_THEKT</name>
<evidence type="ECO:0000259" key="2">
    <source>
        <dbReference type="Pfam" id="PF00122"/>
    </source>
</evidence>
<keyword evidence="5" id="KW-1185">Reference proteome</keyword>
<dbReference type="Proteomes" id="UP000031668">
    <property type="component" value="Unassembled WGS sequence"/>
</dbReference>
<evidence type="ECO:0000259" key="3">
    <source>
        <dbReference type="Pfam" id="PF16209"/>
    </source>
</evidence>
<feature type="transmembrane region" description="Helical" evidence="1">
    <location>
        <begin position="73"/>
        <end position="92"/>
    </location>
</feature>
<dbReference type="InterPro" id="IPR008250">
    <property type="entry name" value="ATPase_P-typ_transduc_dom_A_sf"/>
</dbReference>
<dbReference type="PANTHER" id="PTHR24092">
    <property type="entry name" value="PROBABLE PHOSPHOLIPID-TRANSPORTING ATPASE"/>
    <property type="match status" value="1"/>
</dbReference>
<dbReference type="GO" id="GO:0005886">
    <property type="term" value="C:plasma membrane"/>
    <property type="evidence" value="ECO:0007669"/>
    <property type="project" value="TreeGrafter"/>
</dbReference>
<protein>
    <submittedName>
        <fullName evidence="4">Phospholipid-transporting ATPase IB</fullName>
    </submittedName>
</protein>
<dbReference type="PANTHER" id="PTHR24092:SF150">
    <property type="entry name" value="PHOSPHOLIPID-TRANSPORTING ATPASE"/>
    <property type="match status" value="1"/>
</dbReference>
<dbReference type="InterPro" id="IPR059000">
    <property type="entry name" value="ATPase_P-type_domA"/>
</dbReference>
<keyword evidence="1" id="KW-0472">Membrane</keyword>
<dbReference type="OrthoDB" id="2149825at2759"/>
<dbReference type="AlphaFoldDB" id="A0A0C2JJX4"/>
<dbReference type="GO" id="GO:0045332">
    <property type="term" value="P:phospholipid translocation"/>
    <property type="evidence" value="ECO:0007669"/>
    <property type="project" value="TreeGrafter"/>
</dbReference>
<dbReference type="GO" id="GO:0005802">
    <property type="term" value="C:trans-Golgi network"/>
    <property type="evidence" value="ECO:0007669"/>
    <property type="project" value="TreeGrafter"/>
</dbReference>
<keyword evidence="1" id="KW-0812">Transmembrane</keyword>
<dbReference type="Pfam" id="PF16209">
    <property type="entry name" value="PhoLip_ATPase_N"/>
    <property type="match status" value="1"/>
</dbReference>
<dbReference type="Gene3D" id="2.70.150.10">
    <property type="entry name" value="Calcium-transporting ATPase, cytoplasmic transduction domain A"/>
    <property type="match status" value="1"/>
</dbReference>
<comment type="caution">
    <text evidence="4">The sequence shown here is derived from an EMBL/GenBank/DDBJ whole genome shotgun (WGS) entry which is preliminary data.</text>
</comment>
<dbReference type="EMBL" id="JWZT01002320">
    <property type="protein sequence ID" value="KII69688.1"/>
    <property type="molecule type" value="Genomic_DNA"/>
</dbReference>
<proteinExistence type="predicted"/>
<dbReference type="OMA" id="FASENTM"/>
<gene>
    <name evidence="4" type="ORF">RF11_07285</name>
</gene>
<feature type="transmembrane region" description="Helical" evidence="1">
    <location>
        <begin position="39"/>
        <end position="61"/>
    </location>
</feature>
<organism evidence="4 5">
    <name type="scientific">Thelohanellus kitauei</name>
    <name type="common">Myxosporean</name>
    <dbReference type="NCBI Taxonomy" id="669202"/>
    <lineage>
        <taxon>Eukaryota</taxon>
        <taxon>Metazoa</taxon>
        <taxon>Cnidaria</taxon>
        <taxon>Myxozoa</taxon>
        <taxon>Myxosporea</taxon>
        <taxon>Bivalvulida</taxon>
        <taxon>Platysporina</taxon>
        <taxon>Myxobolidae</taxon>
        <taxon>Thelohanellus</taxon>
    </lineage>
</organism>
<dbReference type="InterPro" id="IPR023298">
    <property type="entry name" value="ATPase_P-typ_TM_dom_sf"/>
</dbReference>